<feature type="compositionally biased region" description="Low complexity" evidence="3">
    <location>
        <begin position="22"/>
        <end position="31"/>
    </location>
</feature>
<sequence length="153" mass="16275">MAKSQKPKSTRKPPVVTPEAPPASAATLTPATPDPAPEPSEAKALVRKRSFVDRVMVEAGVKRGEAKAMSEAVLKVLGEALSEGEELSIPPLGKLKINRQFEKNGDEILVVKLRRPSGMLETVAAEASQAEIDPAQGGVDFDENPLAEPEEGR</sequence>
<organism evidence="4 5">
    <name type="scientific">Thioclava sediminum</name>
    <dbReference type="NCBI Taxonomy" id="1915319"/>
    <lineage>
        <taxon>Bacteria</taxon>
        <taxon>Pseudomonadati</taxon>
        <taxon>Pseudomonadota</taxon>
        <taxon>Alphaproteobacteria</taxon>
        <taxon>Rhodobacterales</taxon>
        <taxon>Paracoccaceae</taxon>
        <taxon>Thioclava</taxon>
    </lineage>
</organism>
<dbReference type="SUPFAM" id="SSF47729">
    <property type="entry name" value="IHF-like DNA-binding proteins"/>
    <property type="match status" value="1"/>
</dbReference>
<name>A0ABX3MYU2_9RHOB</name>
<keyword evidence="5" id="KW-1185">Reference proteome</keyword>
<feature type="compositionally biased region" description="Acidic residues" evidence="3">
    <location>
        <begin position="140"/>
        <end position="153"/>
    </location>
</feature>
<reference evidence="4 5" key="1">
    <citation type="submission" date="2016-11" db="EMBL/GenBank/DDBJ databases">
        <title>A multilocus sequence analysis scheme for characterization of bacteria in the genus Thioclava.</title>
        <authorList>
            <person name="Liu Y."/>
            <person name="Shao Z."/>
        </authorList>
    </citation>
    <scope>NUCLEOTIDE SEQUENCE [LARGE SCALE GENOMIC DNA]</scope>
    <source>
        <strain evidence="4 5">TAW-CT134</strain>
    </source>
</reference>
<dbReference type="Proteomes" id="UP000190787">
    <property type="component" value="Unassembled WGS sequence"/>
</dbReference>
<evidence type="ECO:0000256" key="1">
    <source>
        <dbReference type="ARBA" id="ARBA00010529"/>
    </source>
</evidence>
<keyword evidence="2" id="KW-0238">DNA-binding</keyword>
<gene>
    <name evidence="4" type="ORF">BMI91_00030</name>
</gene>
<feature type="region of interest" description="Disordered" evidence="3">
    <location>
        <begin position="1"/>
        <end position="45"/>
    </location>
</feature>
<accession>A0ABX3MYU2</accession>
<evidence type="ECO:0008006" key="6">
    <source>
        <dbReference type="Google" id="ProtNLM"/>
    </source>
</evidence>
<evidence type="ECO:0000313" key="4">
    <source>
        <dbReference type="EMBL" id="OOY24881.1"/>
    </source>
</evidence>
<evidence type="ECO:0000313" key="5">
    <source>
        <dbReference type="Proteomes" id="UP000190787"/>
    </source>
</evidence>
<dbReference type="EMBL" id="MPZV01000001">
    <property type="protein sequence ID" value="OOY24881.1"/>
    <property type="molecule type" value="Genomic_DNA"/>
</dbReference>
<dbReference type="InterPro" id="IPR010992">
    <property type="entry name" value="IHF-like_DNA-bd_dom_sf"/>
</dbReference>
<evidence type="ECO:0000256" key="2">
    <source>
        <dbReference type="ARBA" id="ARBA00023125"/>
    </source>
</evidence>
<dbReference type="RefSeq" id="WP_078603546.1">
    <property type="nucleotide sequence ID" value="NZ_MPZV01000001.1"/>
</dbReference>
<dbReference type="InterPro" id="IPR000119">
    <property type="entry name" value="Hist_DNA-bd"/>
</dbReference>
<feature type="compositionally biased region" description="Basic residues" evidence="3">
    <location>
        <begin position="1"/>
        <end position="11"/>
    </location>
</feature>
<proteinExistence type="inferred from homology"/>
<protein>
    <recommendedName>
        <fullName evidence="6">DNA-binding protein</fullName>
    </recommendedName>
</protein>
<feature type="region of interest" description="Disordered" evidence="3">
    <location>
        <begin position="127"/>
        <end position="153"/>
    </location>
</feature>
<evidence type="ECO:0000256" key="3">
    <source>
        <dbReference type="SAM" id="MobiDB-lite"/>
    </source>
</evidence>
<dbReference type="Gene3D" id="4.10.520.10">
    <property type="entry name" value="IHF-like DNA-binding proteins"/>
    <property type="match status" value="1"/>
</dbReference>
<comment type="caution">
    <text evidence="4">The sequence shown here is derived from an EMBL/GenBank/DDBJ whole genome shotgun (WGS) entry which is preliminary data.</text>
</comment>
<dbReference type="Pfam" id="PF00216">
    <property type="entry name" value="Bac_DNA_binding"/>
    <property type="match status" value="1"/>
</dbReference>
<comment type="similarity">
    <text evidence="1">Belongs to the bacterial histone-like protein family.</text>
</comment>